<feature type="chain" id="PRO_5035829617" description="Transmembrane protein" evidence="2">
    <location>
        <begin position="31"/>
        <end position="80"/>
    </location>
</feature>
<dbReference type="EMBL" id="JAEFBK010000007">
    <property type="protein sequence ID" value="KAG7585930.1"/>
    <property type="molecule type" value="Genomic_DNA"/>
</dbReference>
<keyword evidence="2" id="KW-0732">Signal</keyword>
<evidence type="ECO:0000256" key="1">
    <source>
        <dbReference type="SAM" id="MobiDB-lite"/>
    </source>
</evidence>
<accession>A0A8T2BHL2</accession>
<sequence>MTERKTQTSLVLSLFFMLLCLSFHVRVTDARLRHMYLVHIPTPSSGYTPPSKPCGSGIHHVARESEKPCRLPRRPSGADP</sequence>
<organism evidence="3 4">
    <name type="scientific">Arabidopsis thaliana x Arabidopsis arenosa</name>
    <dbReference type="NCBI Taxonomy" id="1240361"/>
    <lineage>
        <taxon>Eukaryota</taxon>
        <taxon>Viridiplantae</taxon>
        <taxon>Streptophyta</taxon>
        <taxon>Embryophyta</taxon>
        <taxon>Tracheophyta</taxon>
        <taxon>Spermatophyta</taxon>
        <taxon>Magnoliopsida</taxon>
        <taxon>eudicotyledons</taxon>
        <taxon>Gunneridae</taxon>
        <taxon>Pentapetalae</taxon>
        <taxon>rosids</taxon>
        <taxon>malvids</taxon>
        <taxon>Brassicales</taxon>
        <taxon>Brassicaceae</taxon>
        <taxon>Camelineae</taxon>
        <taxon>Arabidopsis</taxon>
    </lineage>
</organism>
<feature type="region of interest" description="Disordered" evidence="1">
    <location>
        <begin position="43"/>
        <end position="80"/>
    </location>
</feature>
<dbReference type="Proteomes" id="UP000694240">
    <property type="component" value="Chromosome 7"/>
</dbReference>
<protein>
    <recommendedName>
        <fullName evidence="5">Transmembrane protein</fullName>
    </recommendedName>
</protein>
<reference evidence="3 4" key="1">
    <citation type="submission" date="2020-12" db="EMBL/GenBank/DDBJ databases">
        <title>Concerted genomic and epigenomic changes stabilize Arabidopsis allopolyploids.</title>
        <authorList>
            <person name="Chen Z."/>
        </authorList>
    </citation>
    <scope>NUCLEOTIDE SEQUENCE [LARGE SCALE GENOMIC DNA]</scope>
    <source>
        <strain evidence="3">Allo738</strain>
        <tissue evidence="3">Leaf</tissue>
    </source>
</reference>
<keyword evidence="4" id="KW-1185">Reference proteome</keyword>
<evidence type="ECO:0008006" key="5">
    <source>
        <dbReference type="Google" id="ProtNLM"/>
    </source>
</evidence>
<dbReference type="AlphaFoldDB" id="A0A8T2BHL2"/>
<evidence type="ECO:0000256" key="2">
    <source>
        <dbReference type="SAM" id="SignalP"/>
    </source>
</evidence>
<comment type="caution">
    <text evidence="3">The sequence shown here is derived from an EMBL/GenBank/DDBJ whole genome shotgun (WGS) entry which is preliminary data.</text>
</comment>
<evidence type="ECO:0000313" key="4">
    <source>
        <dbReference type="Proteomes" id="UP000694240"/>
    </source>
</evidence>
<name>A0A8T2BHL2_9BRAS</name>
<gene>
    <name evidence="3" type="ORF">ISN45_Aa02g012790</name>
</gene>
<proteinExistence type="predicted"/>
<evidence type="ECO:0000313" key="3">
    <source>
        <dbReference type="EMBL" id="KAG7585930.1"/>
    </source>
</evidence>
<feature type="signal peptide" evidence="2">
    <location>
        <begin position="1"/>
        <end position="30"/>
    </location>
</feature>